<dbReference type="GO" id="GO:0016226">
    <property type="term" value="P:iron-sulfur cluster assembly"/>
    <property type="evidence" value="ECO:0000318"/>
    <property type="project" value="GO_Central"/>
</dbReference>
<dbReference type="GO" id="GO:0046872">
    <property type="term" value="F:metal ion binding"/>
    <property type="evidence" value="ECO:0007669"/>
    <property type="project" value="UniProtKB-KW"/>
</dbReference>
<dbReference type="OMA" id="DEHITIC"/>
<protein>
    <submittedName>
        <fullName evidence="6">Mrp protein homolog, putative</fullName>
    </submittedName>
</protein>
<evidence type="ECO:0000313" key="7">
    <source>
        <dbReference type="Proteomes" id="UP000001542"/>
    </source>
</evidence>
<evidence type="ECO:0000256" key="1">
    <source>
        <dbReference type="ARBA" id="ARBA00022723"/>
    </source>
</evidence>
<dbReference type="FunCoup" id="A2DII7">
    <property type="interactions" value="344"/>
</dbReference>
<organism evidence="6 7">
    <name type="scientific">Trichomonas vaginalis (strain ATCC PRA-98 / G3)</name>
    <dbReference type="NCBI Taxonomy" id="412133"/>
    <lineage>
        <taxon>Eukaryota</taxon>
        <taxon>Metamonada</taxon>
        <taxon>Parabasalia</taxon>
        <taxon>Trichomonadida</taxon>
        <taxon>Trichomonadidae</taxon>
        <taxon>Trichomonas</taxon>
    </lineage>
</organism>
<dbReference type="InterPro" id="IPR033756">
    <property type="entry name" value="YlxH/NBP35"/>
</dbReference>
<reference evidence="6" key="2">
    <citation type="journal article" date="2007" name="Science">
        <title>Draft genome sequence of the sexually transmitted pathogen Trichomonas vaginalis.</title>
        <authorList>
            <person name="Carlton J.M."/>
            <person name="Hirt R.P."/>
            <person name="Silva J.C."/>
            <person name="Delcher A.L."/>
            <person name="Schatz M."/>
            <person name="Zhao Q."/>
            <person name="Wortman J.R."/>
            <person name="Bidwell S.L."/>
            <person name="Alsmark U.C.M."/>
            <person name="Besteiro S."/>
            <person name="Sicheritz-Ponten T."/>
            <person name="Noel C.J."/>
            <person name="Dacks J.B."/>
            <person name="Foster P.G."/>
            <person name="Simillion C."/>
            <person name="Van de Peer Y."/>
            <person name="Miranda-Saavedra D."/>
            <person name="Barton G.J."/>
            <person name="Westrop G.D."/>
            <person name="Mueller S."/>
            <person name="Dessi D."/>
            <person name="Fiori P.L."/>
            <person name="Ren Q."/>
            <person name="Paulsen I."/>
            <person name="Zhang H."/>
            <person name="Bastida-Corcuera F.D."/>
            <person name="Simoes-Barbosa A."/>
            <person name="Brown M.T."/>
            <person name="Hayes R.D."/>
            <person name="Mukherjee M."/>
            <person name="Okumura C.Y."/>
            <person name="Schneider R."/>
            <person name="Smith A.J."/>
            <person name="Vanacova S."/>
            <person name="Villalvazo M."/>
            <person name="Haas B.J."/>
            <person name="Pertea M."/>
            <person name="Feldblyum T.V."/>
            <person name="Utterback T.R."/>
            <person name="Shu C.L."/>
            <person name="Osoegawa K."/>
            <person name="de Jong P.J."/>
            <person name="Hrdy I."/>
            <person name="Horvathova L."/>
            <person name="Zubacova Z."/>
            <person name="Dolezal P."/>
            <person name="Malik S.B."/>
            <person name="Logsdon J.M. Jr."/>
            <person name="Henze K."/>
            <person name="Gupta A."/>
            <person name="Wang C.C."/>
            <person name="Dunne R.L."/>
            <person name="Upcroft J.A."/>
            <person name="Upcroft P."/>
            <person name="White O."/>
            <person name="Salzberg S.L."/>
            <person name="Tang P."/>
            <person name="Chiu C.-H."/>
            <person name="Lee Y.-S."/>
            <person name="Embley T.M."/>
            <person name="Coombs G.H."/>
            <person name="Mottram J.C."/>
            <person name="Tachezy J."/>
            <person name="Fraser-Liggett C.M."/>
            <person name="Johnson P.J."/>
        </authorList>
    </citation>
    <scope>NUCLEOTIDE SEQUENCE [LARGE SCALE GENOMIC DNA]</scope>
    <source>
        <strain evidence="6">G3</strain>
    </source>
</reference>
<sequence>MSCNGDCANCPMKGSCSSGIVPEALKDSIRKVGEAMEPVQYKILVLSGKGGVGKSTTTYLLTRRLAADMSVGVLDLDLCGPSMPLLFEAENEKLRQTSLGISPLNVDENINLVSTQFFLENKDDPIIARGGVKNQMVLQLLSDVDWSEAEIMLIDTPPGTSDEHLSIVSFMKDAGVTGAVIVTTPEEVAISDVRREIRFCKKSNIRVLGIIENMASYHCPHCGKDSSIYPRTNGGAEKMCQEEGVEYLGSVPIDPTLVAGLVGKSHQIAPTVKESIDSIVGKIMDAVSK</sequence>
<dbReference type="HAMAP" id="MF_02040">
    <property type="entry name" value="Mrp_NBP35"/>
    <property type="match status" value="1"/>
</dbReference>
<dbReference type="PANTHER" id="PTHR23264:SF19">
    <property type="entry name" value="CYTOSOLIC FE-S CLUSTER ASSEMBLY FACTOR NUBP2"/>
    <property type="match status" value="1"/>
</dbReference>
<keyword evidence="4" id="KW-0408">Iron</keyword>
<dbReference type="eggNOG" id="KOG3022">
    <property type="taxonomic scope" value="Eukaryota"/>
</dbReference>
<dbReference type="InParanoid" id="A2DII7"/>
<dbReference type="Gene3D" id="3.40.50.300">
    <property type="entry name" value="P-loop containing nucleotide triphosphate hydrolases"/>
    <property type="match status" value="1"/>
</dbReference>
<dbReference type="KEGG" id="tva:5465321"/>
<keyword evidence="7" id="KW-1185">Reference proteome</keyword>
<name>A2DII7_TRIV3</name>
<dbReference type="PANTHER" id="PTHR23264">
    <property type="entry name" value="NUCLEOTIDE-BINDING PROTEIN NBP35 YEAST -RELATED"/>
    <property type="match status" value="1"/>
</dbReference>
<dbReference type="GO" id="GO:0140663">
    <property type="term" value="F:ATP-dependent FeS chaperone activity"/>
    <property type="evidence" value="ECO:0007669"/>
    <property type="project" value="InterPro"/>
</dbReference>
<evidence type="ECO:0000313" key="6">
    <source>
        <dbReference type="EMBL" id="EAY19791.1"/>
    </source>
</evidence>
<evidence type="ECO:0000256" key="2">
    <source>
        <dbReference type="ARBA" id="ARBA00022741"/>
    </source>
</evidence>
<keyword evidence="5" id="KW-0411">Iron-sulfur</keyword>
<dbReference type="GO" id="GO:0051536">
    <property type="term" value="F:iron-sulfur cluster binding"/>
    <property type="evidence" value="ECO:0000318"/>
    <property type="project" value="GO_Central"/>
</dbReference>
<dbReference type="GO" id="GO:0005829">
    <property type="term" value="C:cytosol"/>
    <property type="evidence" value="ECO:0000318"/>
    <property type="project" value="GO_Central"/>
</dbReference>
<dbReference type="SMR" id="A2DII7"/>
<evidence type="ECO:0000256" key="4">
    <source>
        <dbReference type="ARBA" id="ARBA00023004"/>
    </source>
</evidence>
<dbReference type="InterPro" id="IPR019591">
    <property type="entry name" value="Mrp/NBP35_ATP-bd"/>
</dbReference>
<dbReference type="VEuPathDB" id="TrichDB:TVAGG3_0602320"/>
<dbReference type="SUPFAM" id="SSF52540">
    <property type="entry name" value="P-loop containing nucleoside triphosphate hydrolases"/>
    <property type="match status" value="1"/>
</dbReference>
<dbReference type="AlphaFoldDB" id="A2DII7"/>
<evidence type="ECO:0000256" key="5">
    <source>
        <dbReference type="ARBA" id="ARBA00023014"/>
    </source>
</evidence>
<dbReference type="GO" id="GO:0005524">
    <property type="term" value="F:ATP binding"/>
    <property type="evidence" value="ECO:0007669"/>
    <property type="project" value="UniProtKB-KW"/>
</dbReference>
<accession>A2DII7</accession>
<dbReference type="Pfam" id="PF10609">
    <property type="entry name" value="ParA"/>
    <property type="match status" value="1"/>
</dbReference>
<dbReference type="OrthoDB" id="1741334at2759"/>
<reference evidence="6" key="1">
    <citation type="submission" date="2006-10" db="EMBL/GenBank/DDBJ databases">
        <authorList>
            <person name="Amadeo P."/>
            <person name="Zhao Q."/>
            <person name="Wortman J."/>
            <person name="Fraser-Liggett C."/>
            <person name="Carlton J."/>
        </authorList>
    </citation>
    <scope>NUCLEOTIDE SEQUENCE</scope>
    <source>
        <strain evidence="6">G3</strain>
    </source>
</reference>
<proteinExistence type="inferred from homology"/>
<dbReference type="STRING" id="5722.A2DII7"/>
<gene>
    <name evidence="6" type="ORF">TVAG_178350</name>
</gene>
<dbReference type="VEuPathDB" id="TrichDB:TVAG_178350"/>
<evidence type="ECO:0000256" key="3">
    <source>
        <dbReference type="ARBA" id="ARBA00022840"/>
    </source>
</evidence>
<dbReference type="CDD" id="cd02037">
    <property type="entry name" value="Mrp_NBP35"/>
    <property type="match status" value="1"/>
</dbReference>
<keyword evidence="3" id="KW-0067">ATP-binding</keyword>
<dbReference type="FunFam" id="3.40.50.300:FF:001759">
    <property type="entry name" value="Cytosolic Fe-S cluster assembly factor NUBP1 homolog"/>
    <property type="match status" value="1"/>
</dbReference>
<keyword evidence="1" id="KW-0479">Metal-binding</keyword>
<dbReference type="EMBL" id="DS113204">
    <property type="protein sequence ID" value="EAY19791.1"/>
    <property type="molecule type" value="Genomic_DNA"/>
</dbReference>
<keyword evidence="2" id="KW-0547">Nucleotide-binding</keyword>
<dbReference type="RefSeq" id="XP_001580777.1">
    <property type="nucleotide sequence ID" value="XM_001580727.1"/>
</dbReference>
<dbReference type="InterPro" id="IPR027417">
    <property type="entry name" value="P-loop_NTPase"/>
</dbReference>
<dbReference type="Proteomes" id="UP000001542">
    <property type="component" value="Unassembled WGS sequence"/>
</dbReference>